<dbReference type="InterPro" id="IPR002772">
    <property type="entry name" value="Glyco_hydro_3_C"/>
</dbReference>
<evidence type="ECO:0000256" key="3">
    <source>
        <dbReference type="ARBA" id="ARBA00022651"/>
    </source>
</evidence>
<keyword evidence="4 12" id="KW-0732">Signal</keyword>
<comment type="caution">
    <text evidence="14">The sequence shown here is derived from an EMBL/GenBank/DDBJ whole genome shotgun (WGS) entry which is preliminary data.</text>
</comment>
<keyword evidence="8" id="KW-0326">Glycosidase</keyword>
<keyword evidence="5" id="KW-0378">Hydrolase</keyword>
<keyword evidence="15" id="KW-1185">Reference proteome</keyword>
<dbReference type="GO" id="GO:0045493">
    <property type="term" value="P:xylan catabolic process"/>
    <property type="evidence" value="ECO:0007669"/>
    <property type="project" value="UniProtKB-KW"/>
</dbReference>
<dbReference type="InterPro" id="IPR044993">
    <property type="entry name" value="BXL"/>
</dbReference>
<dbReference type="GO" id="GO:0009044">
    <property type="term" value="F:xylan 1,4-beta-xylosidase activity"/>
    <property type="evidence" value="ECO:0007669"/>
    <property type="project" value="UniProtKB-EC"/>
</dbReference>
<evidence type="ECO:0000256" key="6">
    <source>
        <dbReference type="ARBA" id="ARBA00023180"/>
    </source>
</evidence>
<evidence type="ECO:0000256" key="2">
    <source>
        <dbReference type="ARBA" id="ARBA00005336"/>
    </source>
</evidence>
<evidence type="ECO:0000256" key="7">
    <source>
        <dbReference type="ARBA" id="ARBA00023277"/>
    </source>
</evidence>
<keyword evidence="6" id="KW-0325">Glycoprotein</keyword>
<accession>A0AAV9JJB2</accession>
<evidence type="ECO:0000256" key="12">
    <source>
        <dbReference type="SAM" id="SignalP"/>
    </source>
</evidence>
<evidence type="ECO:0000256" key="1">
    <source>
        <dbReference type="ARBA" id="ARBA00004851"/>
    </source>
</evidence>
<dbReference type="InterPro" id="IPR013783">
    <property type="entry name" value="Ig-like_fold"/>
</dbReference>
<feature type="domain" description="Fibronectin type III-like" evidence="13">
    <location>
        <begin position="680"/>
        <end position="750"/>
    </location>
</feature>
<evidence type="ECO:0000313" key="15">
    <source>
        <dbReference type="Proteomes" id="UP001324427"/>
    </source>
</evidence>
<dbReference type="Gene3D" id="2.60.40.10">
    <property type="entry name" value="Immunoglobulins"/>
    <property type="match status" value="1"/>
</dbReference>
<evidence type="ECO:0000256" key="4">
    <source>
        <dbReference type="ARBA" id="ARBA00022729"/>
    </source>
</evidence>
<dbReference type="InterPro" id="IPR036881">
    <property type="entry name" value="Glyco_hydro_3_C_sf"/>
</dbReference>
<dbReference type="EC" id="3.2.1.37" evidence="11"/>
<dbReference type="GO" id="GO:0031222">
    <property type="term" value="P:arabinan catabolic process"/>
    <property type="evidence" value="ECO:0007669"/>
    <property type="project" value="TreeGrafter"/>
</dbReference>
<protein>
    <recommendedName>
        <fullName evidence="11">xylan 1,4-beta-xylosidase</fullName>
        <ecNumber evidence="11">3.2.1.37</ecNumber>
    </recommendedName>
</protein>
<keyword evidence="9" id="KW-0624">Polysaccharide degradation</keyword>
<organism evidence="14 15">
    <name type="scientific">Oleoguttula mirabilis</name>
    <dbReference type="NCBI Taxonomy" id="1507867"/>
    <lineage>
        <taxon>Eukaryota</taxon>
        <taxon>Fungi</taxon>
        <taxon>Dikarya</taxon>
        <taxon>Ascomycota</taxon>
        <taxon>Pezizomycotina</taxon>
        <taxon>Dothideomycetes</taxon>
        <taxon>Dothideomycetidae</taxon>
        <taxon>Mycosphaerellales</taxon>
        <taxon>Teratosphaeriaceae</taxon>
        <taxon>Oleoguttula</taxon>
    </lineage>
</organism>
<evidence type="ECO:0000256" key="9">
    <source>
        <dbReference type="ARBA" id="ARBA00023326"/>
    </source>
</evidence>
<dbReference type="GO" id="GO:0046556">
    <property type="term" value="F:alpha-L-arabinofuranosidase activity"/>
    <property type="evidence" value="ECO:0007669"/>
    <property type="project" value="TreeGrafter"/>
</dbReference>
<reference evidence="14 15" key="1">
    <citation type="submission" date="2021-11" db="EMBL/GenBank/DDBJ databases">
        <title>Black yeast isolated from Biological Soil Crust.</title>
        <authorList>
            <person name="Kurbessoian T."/>
        </authorList>
    </citation>
    <scope>NUCLEOTIDE SEQUENCE [LARGE SCALE GENOMIC DNA]</scope>
    <source>
        <strain evidence="14 15">CCFEE 5522</strain>
    </source>
</reference>
<dbReference type="InterPro" id="IPR001764">
    <property type="entry name" value="Glyco_hydro_3_N"/>
</dbReference>
<dbReference type="Pfam" id="PF01915">
    <property type="entry name" value="Glyco_hydro_3_C"/>
    <property type="match status" value="1"/>
</dbReference>
<dbReference type="SUPFAM" id="SSF52279">
    <property type="entry name" value="Beta-D-glucan exohydrolase, C-terminal domain"/>
    <property type="match status" value="1"/>
</dbReference>
<keyword evidence="3" id="KW-0858">Xylan degradation</keyword>
<dbReference type="InterPro" id="IPR026891">
    <property type="entry name" value="Fn3-like"/>
</dbReference>
<dbReference type="Gene3D" id="3.40.50.1700">
    <property type="entry name" value="Glycoside hydrolase family 3 C-terminal domain"/>
    <property type="match status" value="1"/>
</dbReference>
<feature type="chain" id="PRO_5043395737" description="xylan 1,4-beta-xylosidase" evidence="12">
    <location>
        <begin position="19"/>
        <end position="800"/>
    </location>
</feature>
<proteinExistence type="inferred from homology"/>
<gene>
    <name evidence="14" type="ORF">LTR36_002872</name>
</gene>
<dbReference type="AlphaFoldDB" id="A0AAV9JJB2"/>
<evidence type="ECO:0000256" key="10">
    <source>
        <dbReference type="ARBA" id="ARBA00024574"/>
    </source>
</evidence>
<sequence>MSTIIGAAILVLAGQAASQLAGRGFPDCINGPLKNNTVCDLSADPLDRATALINAFTLEEKLNNTGSTSPGVPRLGLPPYEWWQEALHGVASSPGVNFSDSGDFSYATSFPEPILMGAAFDDDLINAVATVVSTEARAFNNYQRAGLDFWTPNINPYKDPRWGRGLETPGEDPYHLSSYVHALIDGLQGGYDPKYKRIVATCKHFVAYDMESWNGNFRYQWDAHINSQDLVEYYMPPFQSCARDSNVGAFMCSYNALNGVPTCADPWLLGDVLREHWGWTDEQQWVTSDCDAVQNIFLPHGYNETREEAAAQALIAGTDVNCGTYYQNHLPAAYEQGLFDISVLDQALVRQYSSLVRLGYFDGLAVPYRNLTFADVNTPHAQQLAHQAAVEGITLLKNDGTLPMQITSNMTIALIGDWANATTQMQGNYFGIAPYLHSPYYAATQTGATVYLAGVPGGQGDPTTNSWLPVWDYAEKADVIIYVGGVDISVESEGMDRVNIDWTGTQLDIIGQLAMYGKPMVVMQMGNQLDSTPIVSNANISALIWGGYPGQDGGVALFDILQGIAAPAGRLPVTQYPADYITQIPMTDMSLRPNATSGSPGRTYQWYTGDAVFEYGYGLHYTNFSAEIGGSSPSSYGSSSNTSYSISDLMSGCKEKYLDRCAFQTFSVDVKNTGSVASDYVTLGFLAGQHGPSPYPIKRLVAYQRLHNIAAGQQQQAALNVTLGSLARVDDYGNTVLYPGDYALMIDTQPLSFVNFTLTGDEVMLDKWPQPPTPRFQETDYFVGGYGSTYGEKLLINGTI</sequence>
<dbReference type="SUPFAM" id="SSF51445">
    <property type="entry name" value="(Trans)glycosidases"/>
    <property type="match status" value="1"/>
</dbReference>
<dbReference type="Gene3D" id="3.20.20.300">
    <property type="entry name" value="Glycoside hydrolase, family 3, N-terminal domain"/>
    <property type="match status" value="1"/>
</dbReference>
<dbReference type="PANTHER" id="PTHR42721:SF3">
    <property type="entry name" value="BETA-D-XYLOSIDASE 5-RELATED"/>
    <property type="match status" value="1"/>
</dbReference>
<comment type="similarity">
    <text evidence="2">Belongs to the glycosyl hydrolase 3 family.</text>
</comment>
<dbReference type="SMART" id="SM01217">
    <property type="entry name" value="Fn3_like"/>
    <property type="match status" value="1"/>
</dbReference>
<evidence type="ECO:0000259" key="13">
    <source>
        <dbReference type="SMART" id="SM01217"/>
    </source>
</evidence>
<keyword evidence="7" id="KW-0119">Carbohydrate metabolism</keyword>
<dbReference type="PANTHER" id="PTHR42721">
    <property type="entry name" value="SUGAR HYDROLASE-RELATED"/>
    <property type="match status" value="1"/>
</dbReference>
<evidence type="ECO:0000256" key="5">
    <source>
        <dbReference type="ARBA" id="ARBA00022801"/>
    </source>
</evidence>
<dbReference type="Proteomes" id="UP001324427">
    <property type="component" value="Unassembled WGS sequence"/>
</dbReference>
<evidence type="ECO:0000313" key="14">
    <source>
        <dbReference type="EMBL" id="KAK4545522.1"/>
    </source>
</evidence>
<dbReference type="EMBL" id="JAVFHQ010000019">
    <property type="protein sequence ID" value="KAK4545522.1"/>
    <property type="molecule type" value="Genomic_DNA"/>
</dbReference>
<name>A0AAV9JJB2_9PEZI</name>
<dbReference type="InterPro" id="IPR017853">
    <property type="entry name" value="GH"/>
</dbReference>
<comment type="catalytic activity">
    <reaction evidence="10">
        <text>Hydrolysis of (1-&gt;4)-beta-D-xylans, to remove successive D-xylose residues from the non-reducing termini.</text>
        <dbReference type="EC" id="3.2.1.37"/>
    </reaction>
</comment>
<evidence type="ECO:0000256" key="11">
    <source>
        <dbReference type="ARBA" id="ARBA00026107"/>
    </source>
</evidence>
<dbReference type="Pfam" id="PF00933">
    <property type="entry name" value="Glyco_hydro_3"/>
    <property type="match status" value="1"/>
</dbReference>
<dbReference type="InterPro" id="IPR036962">
    <property type="entry name" value="Glyco_hydro_3_N_sf"/>
</dbReference>
<comment type="pathway">
    <text evidence="1">Glycan degradation; xylan degradation.</text>
</comment>
<evidence type="ECO:0000256" key="8">
    <source>
        <dbReference type="ARBA" id="ARBA00023295"/>
    </source>
</evidence>
<feature type="signal peptide" evidence="12">
    <location>
        <begin position="1"/>
        <end position="18"/>
    </location>
</feature>